<evidence type="ECO:0000313" key="4">
    <source>
        <dbReference type="Proteomes" id="UP000014216"/>
    </source>
</evidence>
<dbReference type="PANTHER" id="PTHR43798">
    <property type="entry name" value="MONOACYLGLYCEROL LIPASE"/>
    <property type="match status" value="1"/>
</dbReference>
<dbReference type="Gene3D" id="3.40.50.1820">
    <property type="entry name" value="alpha/beta hydrolase"/>
    <property type="match status" value="1"/>
</dbReference>
<keyword evidence="1" id="KW-1133">Transmembrane helix</keyword>
<dbReference type="InterPro" id="IPR050266">
    <property type="entry name" value="AB_hydrolase_sf"/>
</dbReference>
<keyword evidence="1" id="KW-0812">Transmembrane</keyword>
<comment type="caution">
    <text evidence="3">The sequence shown here is derived from an EMBL/GenBank/DDBJ whole genome shotgun (WGS) entry which is preliminary data.</text>
</comment>
<dbReference type="Proteomes" id="UP000014216">
    <property type="component" value="Unassembled WGS sequence"/>
</dbReference>
<dbReference type="Pfam" id="PF12146">
    <property type="entry name" value="Hydrolase_4"/>
    <property type="match status" value="1"/>
</dbReference>
<reference evidence="3 4" key="1">
    <citation type="journal article" date="2013" name="Genome Announc.">
        <title>Draft Genome Sequence of Desulfotignum phosphitoxidans DSM 13687 Strain FiPS-3.</title>
        <authorList>
            <person name="Poehlein A."/>
            <person name="Daniel R."/>
            <person name="Simeonova D.D."/>
        </authorList>
    </citation>
    <scope>NUCLEOTIDE SEQUENCE [LARGE SCALE GENOMIC DNA]</scope>
    <source>
        <strain evidence="3 4">DSM 13687</strain>
    </source>
</reference>
<dbReference type="OrthoDB" id="9777090at2"/>
<proteinExistence type="predicted"/>
<dbReference type="EMBL" id="APJX01000001">
    <property type="protein sequence ID" value="EMS81237.1"/>
    <property type="molecule type" value="Genomic_DNA"/>
</dbReference>
<name>S0G7L1_9BACT</name>
<gene>
    <name evidence="3" type="ORF">Dpo_1c03770</name>
</gene>
<dbReference type="InterPro" id="IPR029058">
    <property type="entry name" value="AB_hydrolase_fold"/>
</dbReference>
<evidence type="ECO:0000259" key="2">
    <source>
        <dbReference type="Pfam" id="PF12146"/>
    </source>
</evidence>
<dbReference type="GO" id="GO:0016020">
    <property type="term" value="C:membrane"/>
    <property type="evidence" value="ECO:0007669"/>
    <property type="project" value="TreeGrafter"/>
</dbReference>
<keyword evidence="1" id="KW-0472">Membrane</keyword>
<organism evidence="3 4">
    <name type="scientific">Desulfotignum phosphitoxidans DSM 13687</name>
    <dbReference type="NCBI Taxonomy" id="1286635"/>
    <lineage>
        <taxon>Bacteria</taxon>
        <taxon>Pseudomonadati</taxon>
        <taxon>Thermodesulfobacteriota</taxon>
        <taxon>Desulfobacteria</taxon>
        <taxon>Desulfobacterales</taxon>
        <taxon>Desulfobacteraceae</taxon>
        <taxon>Desulfotignum</taxon>
    </lineage>
</organism>
<dbReference type="InterPro" id="IPR022742">
    <property type="entry name" value="Hydrolase_4"/>
</dbReference>
<protein>
    <submittedName>
        <fullName evidence="3">Lysophospholipase-like protein</fullName>
    </submittedName>
</protein>
<feature type="domain" description="Serine aminopeptidase S33" evidence="2">
    <location>
        <begin position="77"/>
        <end position="204"/>
    </location>
</feature>
<keyword evidence="4" id="KW-1185">Reference proteome</keyword>
<dbReference type="PANTHER" id="PTHR43798:SF33">
    <property type="entry name" value="HYDROLASE, PUTATIVE (AFU_ORTHOLOGUE AFUA_2G14860)-RELATED"/>
    <property type="match status" value="1"/>
</dbReference>
<accession>S0G7L1</accession>
<feature type="transmembrane region" description="Helical" evidence="1">
    <location>
        <begin position="15"/>
        <end position="37"/>
    </location>
</feature>
<dbReference type="AlphaFoldDB" id="S0G7L1"/>
<dbReference type="SUPFAM" id="SSF53474">
    <property type="entry name" value="alpha/beta-Hydrolases"/>
    <property type="match status" value="1"/>
</dbReference>
<evidence type="ECO:0000313" key="3">
    <source>
        <dbReference type="EMBL" id="EMS81237.1"/>
    </source>
</evidence>
<sequence>MDVPDTTLLPYVMNLLYILTGVALIYVTATLFLTWLVQQIPRNPVTDPPRWGTVTDIRIPAIDGGYLEVWRIDPKGPSRGIVVFAHGWGRNRDRMVKRAKIFARWGFTTVIHSARGHGNSSSRQCMNAVRFAQDIESVIQWVNEPVLLYGHSAGSAGAIIAAARHPSMVRLLFLEASYAHTKEALLSLYRWFSPVFGKLFGPAIVQWMRILYRGATEAYSPARVARRIRMPVMLIHGEKDHRFPLSFAMTLKHSFVHEKVACYIAKNAGHSDASKTKEYGPTVKSFINRYLVDKG</sequence>
<dbReference type="RefSeq" id="WP_006963918.1">
    <property type="nucleotide sequence ID" value="NZ_APJX01000001.1"/>
</dbReference>
<evidence type="ECO:0000256" key="1">
    <source>
        <dbReference type="SAM" id="Phobius"/>
    </source>
</evidence>